<protein>
    <submittedName>
        <fullName evidence="4">BlaR1 peptidase M56</fullName>
    </submittedName>
</protein>
<dbReference type="InterPro" id="IPR037066">
    <property type="entry name" value="Plug_dom_sf"/>
</dbReference>
<dbReference type="PANTHER" id="PTHR34978">
    <property type="entry name" value="POSSIBLE SENSOR-TRANSDUCER PROTEIN BLAR"/>
    <property type="match status" value="1"/>
</dbReference>
<dbReference type="SUPFAM" id="SSF56935">
    <property type="entry name" value="Porins"/>
    <property type="match status" value="1"/>
</dbReference>
<feature type="domain" description="Peptidase M56" evidence="3">
    <location>
        <begin position="165"/>
        <end position="259"/>
    </location>
</feature>
<dbReference type="SUPFAM" id="SSF74653">
    <property type="entry name" value="TolA/TonB C-terminal domain"/>
    <property type="match status" value="1"/>
</dbReference>
<keyword evidence="1" id="KW-0175">Coiled coil</keyword>
<feature type="transmembrane region" description="Helical" evidence="2">
    <location>
        <begin position="269"/>
        <end position="288"/>
    </location>
</feature>
<keyword evidence="2" id="KW-0812">Transmembrane</keyword>
<dbReference type="InterPro" id="IPR052173">
    <property type="entry name" value="Beta-lactam_resp_regulator"/>
</dbReference>
<proteinExistence type="predicted"/>
<dbReference type="Gene3D" id="3.30.1150.10">
    <property type="match status" value="1"/>
</dbReference>
<sequence>MKSFAWYDLQVIICSAIMMSYYFIVLRNKKFHQYNRFYILAVFFLSFIIPLVKIQLDKMNADNTAVQFIYVLADYNASIDKAVADKGFQLSWNMMAIICYVAVSAFFLFTFIVALLRIKKLLKQYSCKSLGEIYLIFTNVKGTPFSFFKYIFWNEEIDLKSTTGQQILQHELTHVKEKHSVDNIITQVVMIFGWFNPFFWLARKELQMIHEFIADKKSVDNGDASSLAEMLLAATYPQQQFLLTNSFFFSPIKRRLLMITNNKNPRFSYLRRLVVLPLMAVVVMLFAFRTAQKQNDALTQNVSKNNSSETNIGKNEIGNVGSFNDTKLKRDTNIFQVKSDTAGKQPIFFMDGKKITHDEMSKINPKDIESINVLKGKSATLKYGDDGKNGVIEIKMKNQNPLYVVDGEFTVQANKLIINSDEIISTNVLKGEDAIAKYGNIGKNGVIEITTKHHLEKDIKSIEKQVDTLNKKLEQLKKDKSESYDKVFSQTQVPAAFPGGKEAWMKYLAKNLNRALPVKNGAGPGKYAVQLSFIVDANGGISNIKAENDPGFGTTEEAIRMIKNGPAWIPAKQNGINVTSEAKQTITFVISEE</sequence>
<reference evidence="4" key="1">
    <citation type="submission" date="2016-10" db="EMBL/GenBank/DDBJ databases">
        <title>Sequence of Gallionella enrichment culture.</title>
        <authorList>
            <person name="Poehlein A."/>
            <person name="Muehling M."/>
            <person name="Daniel R."/>
        </authorList>
    </citation>
    <scope>NUCLEOTIDE SEQUENCE</scope>
</reference>
<accession>A0A1J5SX74</accession>
<dbReference type="PANTHER" id="PTHR34978:SF3">
    <property type="entry name" value="SLR0241 PROTEIN"/>
    <property type="match status" value="1"/>
</dbReference>
<feature type="coiled-coil region" evidence="1">
    <location>
        <begin position="452"/>
        <end position="486"/>
    </location>
</feature>
<feature type="transmembrane region" description="Helical" evidence="2">
    <location>
        <begin position="37"/>
        <end position="56"/>
    </location>
</feature>
<keyword evidence="2" id="KW-0472">Membrane</keyword>
<evidence type="ECO:0000313" key="4">
    <source>
        <dbReference type="EMBL" id="OIR13170.1"/>
    </source>
</evidence>
<keyword evidence="2" id="KW-1133">Transmembrane helix</keyword>
<evidence type="ECO:0000259" key="3">
    <source>
        <dbReference type="Pfam" id="PF05569"/>
    </source>
</evidence>
<dbReference type="CDD" id="cd07341">
    <property type="entry name" value="M56_BlaR1_MecR1_like"/>
    <property type="match status" value="1"/>
</dbReference>
<name>A0A1J5SX74_9ZZZZ</name>
<evidence type="ECO:0000256" key="2">
    <source>
        <dbReference type="SAM" id="Phobius"/>
    </source>
</evidence>
<dbReference type="Pfam" id="PF05569">
    <property type="entry name" value="Peptidase_M56"/>
    <property type="match status" value="1"/>
</dbReference>
<feature type="transmembrane region" description="Helical" evidence="2">
    <location>
        <begin position="94"/>
        <end position="118"/>
    </location>
</feature>
<dbReference type="InterPro" id="IPR008756">
    <property type="entry name" value="Peptidase_M56"/>
</dbReference>
<comment type="caution">
    <text evidence="4">The sequence shown here is derived from an EMBL/GenBank/DDBJ whole genome shotgun (WGS) entry which is preliminary data.</text>
</comment>
<organism evidence="4">
    <name type="scientific">mine drainage metagenome</name>
    <dbReference type="NCBI Taxonomy" id="410659"/>
    <lineage>
        <taxon>unclassified sequences</taxon>
        <taxon>metagenomes</taxon>
        <taxon>ecological metagenomes</taxon>
    </lineage>
</organism>
<feature type="transmembrane region" description="Helical" evidence="2">
    <location>
        <begin position="6"/>
        <end position="25"/>
    </location>
</feature>
<gene>
    <name evidence="4" type="ORF">GALL_55550</name>
</gene>
<dbReference type="AlphaFoldDB" id="A0A1J5SX74"/>
<dbReference type="Gene3D" id="2.170.130.10">
    <property type="entry name" value="TonB-dependent receptor, plug domain"/>
    <property type="match status" value="1"/>
</dbReference>
<evidence type="ECO:0000256" key="1">
    <source>
        <dbReference type="SAM" id="Coils"/>
    </source>
</evidence>
<dbReference type="EMBL" id="MLJW01000015">
    <property type="protein sequence ID" value="OIR13170.1"/>
    <property type="molecule type" value="Genomic_DNA"/>
</dbReference>